<organism evidence="1 2">
    <name type="scientific">Dermacentor silvarum</name>
    <name type="common">Tick</name>
    <dbReference type="NCBI Taxonomy" id="543639"/>
    <lineage>
        <taxon>Eukaryota</taxon>
        <taxon>Metazoa</taxon>
        <taxon>Ecdysozoa</taxon>
        <taxon>Arthropoda</taxon>
        <taxon>Chelicerata</taxon>
        <taxon>Arachnida</taxon>
        <taxon>Acari</taxon>
        <taxon>Parasitiformes</taxon>
        <taxon>Ixodida</taxon>
        <taxon>Ixodoidea</taxon>
        <taxon>Ixodidae</taxon>
        <taxon>Rhipicephalinae</taxon>
        <taxon>Dermacentor</taxon>
    </lineage>
</organism>
<gene>
    <name evidence="1" type="ORF">HPB49_001903</name>
</gene>
<reference evidence="1" key="1">
    <citation type="submission" date="2020-05" db="EMBL/GenBank/DDBJ databases">
        <title>Large-scale comparative analyses of tick genomes elucidate their genetic diversity and vector capacities.</title>
        <authorList>
            <person name="Jia N."/>
            <person name="Wang J."/>
            <person name="Shi W."/>
            <person name="Du L."/>
            <person name="Sun Y."/>
            <person name="Zhan W."/>
            <person name="Jiang J."/>
            <person name="Wang Q."/>
            <person name="Zhang B."/>
            <person name="Ji P."/>
            <person name="Sakyi L.B."/>
            <person name="Cui X."/>
            <person name="Yuan T."/>
            <person name="Jiang B."/>
            <person name="Yang W."/>
            <person name="Lam T.T.-Y."/>
            <person name="Chang Q."/>
            <person name="Ding S."/>
            <person name="Wang X."/>
            <person name="Zhu J."/>
            <person name="Ruan X."/>
            <person name="Zhao L."/>
            <person name="Wei J."/>
            <person name="Que T."/>
            <person name="Du C."/>
            <person name="Cheng J."/>
            <person name="Dai P."/>
            <person name="Han X."/>
            <person name="Huang E."/>
            <person name="Gao Y."/>
            <person name="Liu J."/>
            <person name="Shao H."/>
            <person name="Ye R."/>
            <person name="Li L."/>
            <person name="Wei W."/>
            <person name="Wang X."/>
            <person name="Wang C."/>
            <person name="Yang T."/>
            <person name="Huo Q."/>
            <person name="Li W."/>
            <person name="Guo W."/>
            <person name="Chen H."/>
            <person name="Zhou L."/>
            <person name="Ni X."/>
            <person name="Tian J."/>
            <person name="Zhou Y."/>
            <person name="Sheng Y."/>
            <person name="Liu T."/>
            <person name="Pan Y."/>
            <person name="Xia L."/>
            <person name="Li J."/>
            <person name="Zhao F."/>
            <person name="Cao W."/>
        </authorList>
    </citation>
    <scope>NUCLEOTIDE SEQUENCE</scope>
    <source>
        <strain evidence="1">Dsil-2018</strain>
    </source>
</reference>
<sequence>MGNYAASVIFRCKRVQCRFSVIDVSLIDEPVKCVDDTGAHVMHHVFSQGEIEGKLVADLGCGAGILSIGAAVLNAGQIVGFDIDAAALQMCLQNCTEMEIATMDMIQWDLALPPDMRWKGAFDTVVMNPPFGTRTKGK</sequence>
<keyword evidence="2" id="KW-1185">Reference proteome</keyword>
<dbReference type="EMBL" id="CM023471">
    <property type="protein sequence ID" value="KAH7964846.1"/>
    <property type="molecule type" value="Genomic_DNA"/>
</dbReference>
<name>A0ACB8DAA1_DERSI</name>
<evidence type="ECO:0000313" key="2">
    <source>
        <dbReference type="Proteomes" id="UP000821865"/>
    </source>
</evidence>
<proteinExistence type="predicted"/>
<protein>
    <submittedName>
        <fullName evidence="1">Uncharacterized protein</fullName>
    </submittedName>
</protein>
<evidence type="ECO:0000313" key="1">
    <source>
        <dbReference type="EMBL" id="KAH7964846.1"/>
    </source>
</evidence>
<dbReference type="Proteomes" id="UP000821865">
    <property type="component" value="Chromosome 2"/>
</dbReference>
<comment type="caution">
    <text evidence="1">The sequence shown here is derived from an EMBL/GenBank/DDBJ whole genome shotgun (WGS) entry which is preliminary data.</text>
</comment>
<accession>A0ACB8DAA1</accession>